<dbReference type="InParanoid" id="A0A067RAQ7"/>
<organism evidence="2 3">
    <name type="scientific">Zootermopsis nevadensis</name>
    <name type="common">Dampwood termite</name>
    <dbReference type="NCBI Taxonomy" id="136037"/>
    <lineage>
        <taxon>Eukaryota</taxon>
        <taxon>Metazoa</taxon>
        <taxon>Ecdysozoa</taxon>
        <taxon>Arthropoda</taxon>
        <taxon>Hexapoda</taxon>
        <taxon>Insecta</taxon>
        <taxon>Pterygota</taxon>
        <taxon>Neoptera</taxon>
        <taxon>Polyneoptera</taxon>
        <taxon>Dictyoptera</taxon>
        <taxon>Blattodea</taxon>
        <taxon>Blattoidea</taxon>
        <taxon>Termitoidae</taxon>
        <taxon>Termopsidae</taxon>
        <taxon>Zootermopsis</taxon>
    </lineage>
</organism>
<gene>
    <name evidence="2" type="ORF">L798_05904</name>
</gene>
<feature type="region of interest" description="Disordered" evidence="1">
    <location>
        <begin position="1"/>
        <end position="21"/>
    </location>
</feature>
<keyword evidence="3" id="KW-1185">Reference proteome</keyword>
<dbReference type="AlphaFoldDB" id="A0A067RAQ7"/>
<reference evidence="2 3" key="1">
    <citation type="journal article" date="2014" name="Nat. Commun.">
        <title>Molecular traces of alternative social organization in a termite genome.</title>
        <authorList>
            <person name="Terrapon N."/>
            <person name="Li C."/>
            <person name="Robertson H.M."/>
            <person name="Ji L."/>
            <person name="Meng X."/>
            <person name="Booth W."/>
            <person name="Chen Z."/>
            <person name="Childers C.P."/>
            <person name="Glastad K.M."/>
            <person name="Gokhale K."/>
            <person name="Gowin J."/>
            <person name="Gronenberg W."/>
            <person name="Hermansen R.A."/>
            <person name="Hu H."/>
            <person name="Hunt B.G."/>
            <person name="Huylmans A.K."/>
            <person name="Khalil S.M."/>
            <person name="Mitchell R.D."/>
            <person name="Munoz-Torres M.C."/>
            <person name="Mustard J.A."/>
            <person name="Pan H."/>
            <person name="Reese J.T."/>
            <person name="Scharf M.E."/>
            <person name="Sun F."/>
            <person name="Vogel H."/>
            <person name="Xiao J."/>
            <person name="Yang W."/>
            <person name="Yang Z."/>
            <person name="Yang Z."/>
            <person name="Zhou J."/>
            <person name="Zhu J."/>
            <person name="Brent C.S."/>
            <person name="Elsik C.G."/>
            <person name="Goodisman M.A."/>
            <person name="Liberles D.A."/>
            <person name="Roe R.M."/>
            <person name="Vargo E.L."/>
            <person name="Vilcinskas A."/>
            <person name="Wang J."/>
            <person name="Bornberg-Bauer E."/>
            <person name="Korb J."/>
            <person name="Zhang G."/>
            <person name="Liebig J."/>
        </authorList>
    </citation>
    <scope>NUCLEOTIDE SEQUENCE [LARGE SCALE GENOMIC DNA]</scope>
    <source>
        <tissue evidence="2">Whole organism</tissue>
    </source>
</reference>
<evidence type="ECO:0000313" key="2">
    <source>
        <dbReference type="EMBL" id="KDR19838.1"/>
    </source>
</evidence>
<name>A0A067RAQ7_ZOONE</name>
<evidence type="ECO:0000256" key="1">
    <source>
        <dbReference type="SAM" id="MobiDB-lite"/>
    </source>
</evidence>
<dbReference type="EMBL" id="KK852631">
    <property type="protein sequence ID" value="KDR19838.1"/>
    <property type="molecule type" value="Genomic_DNA"/>
</dbReference>
<protein>
    <submittedName>
        <fullName evidence="2">Uncharacterized protein</fullName>
    </submittedName>
</protein>
<proteinExistence type="predicted"/>
<evidence type="ECO:0000313" key="3">
    <source>
        <dbReference type="Proteomes" id="UP000027135"/>
    </source>
</evidence>
<sequence>MTTSRVSNNTVGGSNDTSSKESGDIFNSSGFSLNTIEEKKRAFFLLEIYPRYIFIATTDMEKLFAVLSMYTVLGAVMCAPLPGIEPSPSVGELQSILPVLDRILHRSARQLNPNRQQVIDNVFQIPIATLTAVSSLLQSTRPIFPSATNNQGQTAAPATAPASVFAGHGAFHRRQTLAARVAQVNPAADGSSFKI</sequence>
<feature type="compositionally biased region" description="Polar residues" evidence="1">
    <location>
        <begin position="1"/>
        <end position="17"/>
    </location>
</feature>
<dbReference type="Proteomes" id="UP000027135">
    <property type="component" value="Unassembled WGS sequence"/>
</dbReference>
<accession>A0A067RAQ7</accession>